<dbReference type="AlphaFoldDB" id="A0AAV7WA48"/>
<gene>
    <name evidence="1" type="ORF">NDU88_004855</name>
</gene>
<dbReference type="InterPro" id="IPR042566">
    <property type="entry name" value="L1_C"/>
</dbReference>
<name>A0AAV7WA48_PLEWA</name>
<dbReference type="EMBL" id="JANPWB010000002">
    <property type="protein sequence ID" value="KAJ1209477.1"/>
    <property type="molecule type" value="Genomic_DNA"/>
</dbReference>
<organism evidence="1 2">
    <name type="scientific">Pleurodeles waltl</name>
    <name type="common">Iberian ribbed newt</name>
    <dbReference type="NCBI Taxonomy" id="8319"/>
    <lineage>
        <taxon>Eukaryota</taxon>
        <taxon>Metazoa</taxon>
        <taxon>Chordata</taxon>
        <taxon>Craniata</taxon>
        <taxon>Vertebrata</taxon>
        <taxon>Euteleostomi</taxon>
        <taxon>Amphibia</taxon>
        <taxon>Batrachia</taxon>
        <taxon>Caudata</taxon>
        <taxon>Salamandroidea</taxon>
        <taxon>Salamandridae</taxon>
        <taxon>Pleurodelinae</taxon>
        <taxon>Pleurodeles</taxon>
    </lineage>
</organism>
<evidence type="ECO:0000313" key="2">
    <source>
        <dbReference type="Proteomes" id="UP001066276"/>
    </source>
</evidence>
<sequence>MVPCQLRYGTEPTVSGITGNTIEQYTTLVPLPQRQAQSVGSENALGVPGTIVEPSRVELLAAIQGSRVALEGKTETVAVEVKLLLADHRKVSEKVKVVEGSIVELQAEVGSLRKQMMQVNSKVGRKGFMEVKAKLHAMNVRYMLLYPARQKVISRGKSHFLDRPEEVWRWLEIWDKAAPGRMERTGLTVHCPSGPASPDWRSCRERQWEGTADQVVDMTATTRVEIQQDGTMAVVTPRSTDGSKGTMVLGAEVLTVDT</sequence>
<reference evidence="1" key="1">
    <citation type="journal article" date="2022" name="bioRxiv">
        <title>Sequencing and chromosome-scale assembly of the giantPleurodeles waltlgenome.</title>
        <authorList>
            <person name="Brown T."/>
            <person name="Elewa A."/>
            <person name="Iarovenko S."/>
            <person name="Subramanian E."/>
            <person name="Araus A.J."/>
            <person name="Petzold A."/>
            <person name="Susuki M."/>
            <person name="Suzuki K.-i.T."/>
            <person name="Hayashi T."/>
            <person name="Toyoda A."/>
            <person name="Oliveira C."/>
            <person name="Osipova E."/>
            <person name="Leigh N.D."/>
            <person name="Simon A."/>
            <person name="Yun M.H."/>
        </authorList>
    </citation>
    <scope>NUCLEOTIDE SEQUENCE</scope>
    <source>
        <strain evidence="1">20211129_DDA</strain>
        <tissue evidence="1">Liver</tissue>
    </source>
</reference>
<comment type="caution">
    <text evidence="1">The sequence shown here is derived from an EMBL/GenBank/DDBJ whole genome shotgun (WGS) entry which is preliminary data.</text>
</comment>
<evidence type="ECO:0000313" key="1">
    <source>
        <dbReference type="EMBL" id="KAJ1209477.1"/>
    </source>
</evidence>
<protein>
    <submittedName>
        <fullName evidence="1">Uncharacterized protein</fullName>
    </submittedName>
</protein>
<accession>A0AAV7WA48</accession>
<keyword evidence="2" id="KW-1185">Reference proteome</keyword>
<dbReference type="Proteomes" id="UP001066276">
    <property type="component" value="Chromosome 1_2"/>
</dbReference>
<dbReference type="Gene3D" id="3.30.250.20">
    <property type="entry name" value="L1 transposable element, C-terminal domain"/>
    <property type="match status" value="1"/>
</dbReference>
<proteinExistence type="predicted"/>